<dbReference type="AlphaFoldDB" id="A0A8W8JAX8"/>
<evidence type="ECO:0000259" key="2">
    <source>
        <dbReference type="PROSITE" id="PS50206"/>
    </source>
</evidence>
<dbReference type="EnsemblMetazoa" id="G175.2">
    <property type="protein sequence ID" value="G175.2:cds"/>
    <property type="gene ID" value="G175"/>
</dbReference>
<proteinExistence type="predicted"/>
<organism evidence="3 4">
    <name type="scientific">Magallana gigas</name>
    <name type="common">Pacific oyster</name>
    <name type="synonym">Crassostrea gigas</name>
    <dbReference type="NCBI Taxonomy" id="29159"/>
    <lineage>
        <taxon>Eukaryota</taxon>
        <taxon>Metazoa</taxon>
        <taxon>Spiralia</taxon>
        <taxon>Lophotrochozoa</taxon>
        <taxon>Mollusca</taxon>
        <taxon>Bivalvia</taxon>
        <taxon>Autobranchia</taxon>
        <taxon>Pteriomorphia</taxon>
        <taxon>Ostreida</taxon>
        <taxon>Ostreoidea</taxon>
        <taxon>Ostreidae</taxon>
        <taxon>Magallana</taxon>
    </lineage>
</organism>
<accession>A0A8W8JAX8</accession>
<keyword evidence="1" id="KW-0711">Selenium</keyword>
<dbReference type="PANTHER" id="PTHR30401">
    <property type="entry name" value="TRNA 2-SELENOURIDINE SYNTHASE"/>
    <property type="match status" value="1"/>
</dbReference>
<dbReference type="SUPFAM" id="SSF52821">
    <property type="entry name" value="Rhodanese/Cell cycle control phosphatase"/>
    <property type="match status" value="1"/>
</dbReference>
<evidence type="ECO:0000313" key="3">
    <source>
        <dbReference type="EnsemblMetazoa" id="G175.2:cds"/>
    </source>
</evidence>
<dbReference type="NCBIfam" id="NF008752">
    <property type="entry name" value="PRK11784.1-4"/>
    <property type="match status" value="1"/>
</dbReference>
<reference evidence="3" key="1">
    <citation type="submission" date="2022-08" db="UniProtKB">
        <authorList>
            <consortium name="EnsemblMetazoa"/>
        </authorList>
    </citation>
    <scope>IDENTIFICATION</scope>
    <source>
        <strain evidence="3">05x7-T-G4-1.051#20</strain>
    </source>
</reference>
<dbReference type="Pfam" id="PF26341">
    <property type="entry name" value="AAA_SelU"/>
    <property type="match status" value="1"/>
</dbReference>
<dbReference type="InterPro" id="IPR017582">
    <property type="entry name" value="SelU"/>
</dbReference>
<dbReference type="PROSITE" id="PS50206">
    <property type="entry name" value="RHODANESE_3"/>
    <property type="match status" value="1"/>
</dbReference>
<protein>
    <recommendedName>
        <fullName evidence="2">Rhodanese domain-containing protein</fullName>
    </recommendedName>
</protein>
<dbReference type="PANTHER" id="PTHR30401:SF0">
    <property type="entry name" value="TRNA 2-SELENOURIDINE SYNTHASE"/>
    <property type="match status" value="1"/>
</dbReference>
<sequence length="265" mass="29082">MSSVDFLYRDALSSMQSFTMPSVLSVFSSFLQVSIACGAINLPVLSNIERHEVGKLYSEDSFKGRIYGAQLVTKNISQIIHDHVTEKPKEYSPLIYCWRGGQRSQSVAIVMAQIGFNVFVLEKGYKTYKAKVKECLEKLPTQFTFKVLSGPTGSGKTHLLSQLSALGEQVLDLEGLANHKGSVLGWDINGSQPSQKWFDSLIVDRLRRFTPDKVVWMESESVKIGKLHVPSSDELDNSGGETAVARVCGGSADGTLRSVIQSVTA</sequence>
<dbReference type="InterPro" id="IPR058840">
    <property type="entry name" value="AAA_SelU"/>
</dbReference>
<dbReference type="GO" id="GO:0002098">
    <property type="term" value="P:tRNA wobble uridine modification"/>
    <property type="evidence" value="ECO:0007669"/>
    <property type="project" value="InterPro"/>
</dbReference>
<evidence type="ECO:0000256" key="1">
    <source>
        <dbReference type="ARBA" id="ARBA00023266"/>
    </source>
</evidence>
<dbReference type="GO" id="GO:0043828">
    <property type="term" value="F:tRNA 2-selenouridine synthase activity"/>
    <property type="evidence" value="ECO:0007669"/>
    <property type="project" value="InterPro"/>
</dbReference>
<name>A0A8W8JAX8_MAGGI</name>
<dbReference type="InterPro" id="IPR036873">
    <property type="entry name" value="Rhodanese-like_dom_sf"/>
</dbReference>
<dbReference type="InterPro" id="IPR001763">
    <property type="entry name" value="Rhodanese-like_dom"/>
</dbReference>
<dbReference type="Gene3D" id="3.40.250.10">
    <property type="entry name" value="Rhodanese-like domain"/>
    <property type="match status" value="1"/>
</dbReference>
<dbReference type="Proteomes" id="UP000005408">
    <property type="component" value="Unassembled WGS sequence"/>
</dbReference>
<evidence type="ECO:0000313" key="4">
    <source>
        <dbReference type="Proteomes" id="UP000005408"/>
    </source>
</evidence>
<keyword evidence="4" id="KW-1185">Reference proteome</keyword>
<feature type="domain" description="Rhodanese" evidence="2">
    <location>
        <begin position="95"/>
        <end position="137"/>
    </location>
</feature>
<dbReference type="Pfam" id="PF00581">
    <property type="entry name" value="Rhodanese"/>
    <property type="match status" value="1"/>
</dbReference>